<dbReference type="Gene3D" id="1.10.510.10">
    <property type="entry name" value="Transferase(Phosphotransferase) domain 1"/>
    <property type="match status" value="1"/>
</dbReference>
<evidence type="ECO:0000256" key="4">
    <source>
        <dbReference type="ARBA" id="ARBA00022679"/>
    </source>
</evidence>
<dbReference type="Proteomes" id="UP000652761">
    <property type="component" value="Unassembled WGS sequence"/>
</dbReference>
<keyword evidence="8 17" id="KW-0547">Nucleotide-binding</keyword>
<comment type="catalytic activity">
    <reaction evidence="16">
        <text>L-seryl-[protein] + ATP = O-phospho-L-seryl-[protein] + ADP + H(+)</text>
        <dbReference type="Rhea" id="RHEA:17989"/>
        <dbReference type="Rhea" id="RHEA-COMP:9863"/>
        <dbReference type="Rhea" id="RHEA-COMP:11604"/>
        <dbReference type="ChEBI" id="CHEBI:15378"/>
        <dbReference type="ChEBI" id="CHEBI:29999"/>
        <dbReference type="ChEBI" id="CHEBI:30616"/>
        <dbReference type="ChEBI" id="CHEBI:83421"/>
        <dbReference type="ChEBI" id="CHEBI:456216"/>
        <dbReference type="EC" id="2.7.11.1"/>
    </reaction>
</comment>
<evidence type="ECO:0000256" key="17">
    <source>
        <dbReference type="PROSITE-ProRule" id="PRU10141"/>
    </source>
</evidence>
<sequence>MAAAVLVLLCMIFFHACDRSTADTLSNIPLKSSCAGNYSTENNTFQANLNNLFSSLNARAPVSNFYNDSSGGGADRAYGLYMCEGDLSSDDCRSCVETATTGVLESCPSNRQGIIWYDYCQVRFADYDFFGVADARGGFSRTNTYSTVFNPSLPLGVLSRLVEDAPSQPLKFAANASVTAGVYAMAQCTDDLSRSDCRGCLETILQNIRDCCSTAEGYRYLSPSCWVRYEATPFLWNVNSTFTSIIVPRCTDDSFPVNSSRAWETNLGNLLSSLASNSSQRSGFSTNTVGVGSARLYGLALCRGDLANSTGDCQTCLANASSSMIQMCPQKTQGIIWYEKCEVRYSNESFFGVVDGVGRTFCGLKDTSQTIDAASLSLMSRLVEEAPDQNLLFAAGSVQNVSGVASSYGLVQCTRDLSSEDCRSCLRGGMANASSACQEKRGWRFLSGSCNLRYEDFAFFDTSVALPMPNFDGSSGKLSKTLVAVIIVAVLGAVLLGFLIFLLWQRKRRTHHVHGRTIAYLDDLETLGDTELRLVDLGTVKEATDDFADSNKIGGGGFGTVYKGVLRGGEEIAIKRLSTRSNQGPEEFKNEVILIAKLQHRNLVRILGCCLEGEEKMIIYEYMPNGSLDAFIFDERNRSCLGWKSRFSIIVGIARGLLYLHEDSQLKIIHRDLKPSNVLLDSEMNPKISDFGMAKIIRRNENEAISGRVVGTYGYLAPEYALNGKFSVKSDVFSFGVLLLEIVSGQKNGSSHFVEHGLTLLQNTWQLWAEGEGLQLVDPLIAQSCPANEALWCIRIGLLCVQESPESRPTMSSVALMLMSNHMELPEPSRPPSFAREVVDAVRSPSSNTGSVNTISITDIVPR</sequence>
<dbReference type="PROSITE" id="PS50011">
    <property type="entry name" value="PROTEIN_KINASE_DOM"/>
    <property type="match status" value="1"/>
</dbReference>
<feature type="domain" description="Gnk2-homologous" evidence="21">
    <location>
        <begin position="27"/>
        <end position="129"/>
    </location>
</feature>
<dbReference type="CDD" id="cd23509">
    <property type="entry name" value="Gnk2-like"/>
    <property type="match status" value="4"/>
</dbReference>
<dbReference type="FunFam" id="1.10.510.10:FF:000467">
    <property type="entry name" value="Liguleless narrow1"/>
    <property type="match status" value="1"/>
</dbReference>
<dbReference type="InterPro" id="IPR002902">
    <property type="entry name" value="GNK2"/>
</dbReference>
<dbReference type="GO" id="GO:0005886">
    <property type="term" value="C:plasma membrane"/>
    <property type="evidence" value="ECO:0007669"/>
    <property type="project" value="TreeGrafter"/>
</dbReference>
<evidence type="ECO:0000256" key="1">
    <source>
        <dbReference type="ARBA" id="ARBA00004167"/>
    </source>
</evidence>
<evidence type="ECO:0000256" key="15">
    <source>
        <dbReference type="ARBA" id="ARBA00047899"/>
    </source>
</evidence>
<keyword evidence="3" id="KW-0723">Serine/threonine-protein kinase</keyword>
<evidence type="ECO:0000256" key="14">
    <source>
        <dbReference type="ARBA" id="ARBA00023180"/>
    </source>
</evidence>
<evidence type="ECO:0000256" key="11">
    <source>
        <dbReference type="ARBA" id="ARBA00022989"/>
    </source>
</evidence>
<evidence type="ECO:0000256" key="7">
    <source>
        <dbReference type="ARBA" id="ARBA00022737"/>
    </source>
</evidence>
<gene>
    <name evidence="22" type="ORF">Taro_042440</name>
</gene>
<dbReference type="Pfam" id="PF01657">
    <property type="entry name" value="Stress-antifung"/>
    <property type="match status" value="4"/>
</dbReference>
<evidence type="ECO:0000256" key="6">
    <source>
        <dbReference type="ARBA" id="ARBA00022729"/>
    </source>
</evidence>
<name>A0A843WP05_COLES</name>
<feature type="binding site" evidence="17">
    <location>
        <position position="575"/>
    </location>
    <ligand>
        <name>ATP</name>
        <dbReference type="ChEBI" id="CHEBI:30616"/>
    </ligand>
</feature>
<dbReference type="PROSITE" id="PS00108">
    <property type="entry name" value="PROTEIN_KINASE_ST"/>
    <property type="match status" value="1"/>
</dbReference>
<keyword evidence="23" id="KW-1185">Reference proteome</keyword>
<keyword evidence="6 19" id="KW-0732">Signal</keyword>
<evidence type="ECO:0000256" key="13">
    <source>
        <dbReference type="ARBA" id="ARBA00023157"/>
    </source>
</evidence>
<evidence type="ECO:0000259" key="21">
    <source>
        <dbReference type="PROSITE" id="PS51473"/>
    </source>
</evidence>
<keyword evidence="7" id="KW-0677">Repeat</keyword>
<evidence type="ECO:0000256" key="12">
    <source>
        <dbReference type="ARBA" id="ARBA00023136"/>
    </source>
</evidence>
<dbReference type="Gene3D" id="3.30.430.20">
    <property type="entry name" value="Gnk2 domain, C-X8-C-X2-C motif"/>
    <property type="match status" value="4"/>
</dbReference>
<dbReference type="InterPro" id="IPR011009">
    <property type="entry name" value="Kinase-like_dom_sf"/>
</dbReference>
<dbReference type="PROSITE" id="PS00107">
    <property type="entry name" value="PROTEIN_KINASE_ATP"/>
    <property type="match status" value="1"/>
</dbReference>
<evidence type="ECO:0000256" key="9">
    <source>
        <dbReference type="ARBA" id="ARBA00022777"/>
    </source>
</evidence>
<comment type="subcellular location">
    <subcellularLocation>
        <location evidence="1">Membrane</location>
        <topology evidence="1">Single-pass membrane protein</topology>
    </subcellularLocation>
</comment>
<keyword evidence="4" id="KW-0808">Transferase</keyword>
<comment type="catalytic activity">
    <reaction evidence="15">
        <text>L-threonyl-[protein] + ATP = O-phospho-L-threonyl-[protein] + ADP + H(+)</text>
        <dbReference type="Rhea" id="RHEA:46608"/>
        <dbReference type="Rhea" id="RHEA-COMP:11060"/>
        <dbReference type="Rhea" id="RHEA-COMP:11605"/>
        <dbReference type="ChEBI" id="CHEBI:15378"/>
        <dbReference type="ChEBI" id="CHEBI:30013"/>
        <dbReference type="ChEBI" id="CHEBI:30616"/>
        <dbReference type="ChEBI" id="CHEBI:61977"/>
        <dbReference type="ChEBI" id="CHEBI:456216"/>
        <dbReference type="EC" id="2.7.11.1"/>
    </reaction>
</comment>
<evidence type="ECO:0000256" key="5">
    <source>
        <dbReference type="ARBA" id="ARBA00022692"/>
    </source>
</evidence>
<keyword evidence="11 18" id="KW-1133">Transmembrane helix</keyword>
<evidence type="ECO:0000313" key="23">
    <source>
        <dbReference type="Proteomes" id="UP000652761"/>
    </source>
</evidence>
<dbReference type="AlphaFoldDB" id="A0A843WP05"/>
<feature type="domain" description="Gnk2-homologous" evidence="21">
    <location>
        <begin position="132"/>
        <end position="234"/>
    </location>
</feature>
<keyword evidence="10 17" id="KW-0067">ATP-binding</keyword>
<proteinExistence type="predicted"/>
<dbReference type="OrthoDB" id="784387at2759"/>
<evidence type="ECO:0000256" key="18">
    <source>
        <dbReference type="SAM" id="Phobius"/>
    </source>
</evidence>
<dbReference type="CDD" id="cd14066">
    <property type="entry name" value="STKc_IRAK"/>
    <property type="match status" value="1"/>
</dbReference>
<dbReference type="GO" id="GO:0004674">
    <property type="term" value="F:protein serine/threonine kinase activity"/>
    <property type="evidence" value="ECO:0007669"/>
    <property type="project" value="UniProtKB-KW"/>
</dbReference>
<keyword evidence="5 18" id="KW-0812">Transmembrane</keyword>
<dbReference type="InterPro" id="IPR001245">
    <property type="entry name" value="Ser-Thr/Tyr_kinase_cat_dom"/>
</dbReference>
<dbReference type="InterPro" id="IPR000719">
    <property type="entry name" value="Prot_kinase_dom"/>
</dbReference>
<keyword evidence="13" id="KW-1015">Disulfide bond</keyword>
<reference evidence="22" key="1">
    <citation type="submission" date="2017-07" db="EMBL/GenBank/DDBJ databases">
        <title>Taro Niue Genome Assembly and Annotation.</title>
        <authorList>
            <person name="Atibalentja N."/>
            <person name="Keating K."/>
            <person name="Fields C.J."/>
        </authorList>
    </citation>
    <scope>NUCLEOTIDE SEQUENCE</scope>
    <source>
        <strain evidence="22">Niue_2</strain>
        <tissue evidence="22">Leaf</tissue>
    </source>
</reference>
<feature type="signal peptide" evidence="19">
    <location>
        <begin position="1"/>
        <end position="22"/>
    </location>
</feature>
<evidence type="ECO:0000259" key="20">
    <source>
        <dbReference type="PROSITE" id="PS50011"/>
    </source>
</evidence>
<dbReference type="Pfam" id="PF07714">
    <property type="entry name" value="PK_Tyr_Ser-Thr"/>
    <property type="match status" value="1"/>
</dbReference>
<evidence type="ECO:0000256" key="16">
    <source>
        <dbReference type="ARBA" id="ARBA00048679"/>
    </source>
</evidence>
<dbReference type="EMBL" id="NMUH01004410">
    <property type="protein sequence ID" value="MQM09567.1"/>
    <property type="molecule type" value="Genomic_DNA"/>
</dbReference>
<keyword evidence="12 18" id="KW-0472">Membrane</keyword>
<organism evidence="22 23">
    <name type="scientific">Colocasia esculenta</name>
    <name type="common">Wild taro</name>
    <name type="synonym">Arum esculentum</name>
    <dbReference type="NCBI Taxonomy" id="4460"/>
    <lineage>
        <taxon>Eukaryota</taxon>
        <taxon>Viridiplantae</taxon>
        <taxon>Streptophyta</taxon>
        <taxon>Embryophyta</taxon>
        <taxon>Tracheophyta</taxon>
        <taxon>Spermatophyta</taxon>
        <taxon>Magnoliopsida</taxon>
        <taxon>Liliopsida</taxon>
        <taxon>Araceae</taxon>
        <taxon>Aroideae</taxon>
        <taxon>Colocasieae</taxon>
        <taxon>Colocasia</taxon>
    </lineage>
</organism>
<evidence type="ECO:0000313" key="22">
    <source>
        <dbReference type="EMBL" id="MQM09567.1"/>
    </source>
</evidence>
<dbReference type="InterPro" id="IPR008271">
    <property type="entry name" value="Ser/Thr_kinase_AS"/>
</dbReference>
<evidence type="ECO:0000256" key="19">
    <source>
        <dbReference type="SAM" id="SignalP"/>
    </source>
</evidence>
<feature type="domain" description="Gnk2-homologous" evidence="21">
    <location>
        <begin position="352"/>
        <end position="459"/>
    </location>
</feature>
<evidence type="ECO:0000256" key="2">
    <source>
        <dbReference type="ARBA" id="ARBA00012513"/>
    </source>
</evidence>
<dbReference type="Gene3D" id="3.30.200.20">
    <property type="entry name" value="Phosphorylase Kinase, domain 1"/>
    <property type="match status" value="1"/>
</dbReference>
<dbReference type="InterPro" id="IPR038408">
    <property type="entry name" value="GNK2_sf"/>
</dbReference>
<keyword evidence="9" id="KW-0418">Kinase</keyword>
<comment type="caution">
    <text evidence="22">The sequence shown here is derived from an EMBL/GenBank/DDBJ whole genome shotgun (WGS) entry which is preliminary data.</text>
</comment>
<dbReference type="EC" id="2.7.11.1" evidence="2"/>
<evidence type="ECO:0000256" key="10">
    <source>
        <dbReference type="ARBA" id="ARBA00022840"/>
    </source>
</evidence>
<dbReference type="PANTHER" id="PTHR27002">
    <property type="entry name" value="RECEPTOR-LIKE SERINE/THREONINE-PROTEIN KINASE SD1-8"/>
    <property type="match status" value="1"/>
</dbReference>
<dbReference type="SUPFAM" id="SSF56112">
    <property type="entry name" value="Protein kinase-like (PK-like)"/>
    <property type="match status" value="1"/>
</dbReference>
<dbReference type="PROSITE" id="PS51473">
    <property type="entry name" value="GNK2"/>
    <property type="match status" value="4"/>
</dbReference>
<feature type="transmembrane region" description="Helical" evidence="18">
    <location>
        <begin position="482"/>
        <end position="504"/>
    </location>
</feature>
<dbReference type="PANTHER" id="PTHR27002:SF804">
    <property type="entry name" value="OS02G0710500 PROTEIN"/>
    <property type="match status" value="1"/>
</dbReference>
<feature type="domain" description="Protein kinase" evidence="20">
    <location>
        <begin position="547"/>
        <end position="825"/>
    </location>
</feature>
<evidence type="ECO:0000256" key="8">
    <source>
        <dbReference type="ARBA" id="ARBA00022741"/>
    </source>
</evidence>
<accession>A0A843WP05</accession>
<keyword evidence="14" id="KW-0325">Glycoprotein</keyword>
<protein>
    <recommendedName>
        <fullName evidence="2">non-specific serine/threonine protein kinase</fullName>
        <ecNumber evidence="2">2.7.11.1</ecNumber>
    </recommendedName>
</protein>
<evidence type="ECO:0000256" key="3">
    <source>
        <dbReference type="ARBA" id="ARBA00022527"/>
    </source>
</evidence>
<feature type="chain" id="PRO_5032410373" description="non-specific serine/threonine protein kinase" evidence="19">
    <location>
        <begin position="23"/>
        <end position="863"/>
    </location>
</feature>
<dbReference type="GO" id="GO:0005524">
    <property type="term" value="F:ATP binding"/>
    <property type="evidence" value="ECO:0007669"/>
    <property type="project" value="UniProtKB-UniRule"/>
</dbReference>
<feature type="domain" description="Gnk2-homologous" evidence="21">
    <location>
        <begin position="243"/>
        <end position="350"/>
    </location>
</feature>
<dbReference type="InterPro" id="IPR017441">
    <property type="entry name" value="Protein_kinase_ATP_BS"/>
</dbReference>
<dbReference type="FunFam" id="3.30.200.20:FF:000195">
    <property type="entry name" value="G-type lectin S-receptor-like serine/threonine-protein kinase"/>
    <property type="match status" value="1"/>
</dbReference>
<dbReference type="SMART" id="SM00220">
    <property type="entry name" value="S_TKc"/>
    <property type="match status" value="1"/>
</dbReference>